<protein>
    <recommendedName>
        <fullName evidence="3">Lipoprotein</fullName>
    </recommendedName>
</protein>
<evidence type="ECO:0000313" key="2">
    <source>
        <dbReference type="Proteomes" id="UP000007815"/>
    </source>
</evidence>
<dbReference type="InterPro" id="IPR027879">
    <property type="entry name" value="DUF4649"/>
</dbReference>
<keyword evidence="2" id="KW-1185">Reference proteome</keyword>
<dbReference type="Gene3D" id="3.30.1490.390">
    <property type="match status" value="1"/>
</dbReference>
<name>A0ABP2QXG2_STRRT</name>
<dbReference type="EMBL" id="AJTZ01000005">
    <property type="protein sequence ID" value="EJN93658.1"/>
    <property type="molecule type" value="Genomic_DNA"/>
</dbReference>
<sequence length="50" mass="5576">MLSLSGCVTLPDAYQVVSLTYKGQDIGYKGVVGDLYRTVSQMDWKQFEAN</sequence>
<comment type="caution">
    <text evidence="1">The sequence shown here is derived from an EMBL/GenBank/DDBJ whole genome shotgun (WGS) entry which is preliminary data.</text>
</comment>
<reference evidence="1 2" key="1">
    <citation type="submission" date="2009-12" db="EMBL/GenBank/DDBJ databases">
        <authorList>
            <person name="Lefebure T."/>
            <person name="Cornejo O.E."/>
            <person name="Pavinski Bitar P.D."/>
            <person name="Lang P."/>
            <person name="Stanhope M.J."/>
        </authorList>
    </citation>
    <scope>NUCLEOTIDE SEQUENCE [LARGE SCALE GENOMIC DNA]</scope>
    <source>
        <strain evidence="1 2">FA-1</strain>
    </source>
</reference>
<dbReference type="Proteomes" id="UP000007815">
    <property type="component" value="Unassembled WGS sequence"/>
</dbReference>
<evidence type="ECO:0000313" key="1">
    <source>
        <dbReference type="EMBL" id="EJN93658.1"/>
    </source>
</evidence>
<evidence type="ECO:0008006" key="3">
    <source>
        <dbReference type="Google" id="ProtNLM"/>
    </source>
</evidence>
<dbReference type="Pfam" id="PF15507">
    <property type="entry name" value="DUF4649"/>
    <property type="match status" value="1"/>
</dbReference>
<gene>
    <name evidence="1" type="ORF">SRA_03951</name>
</gene>
<accession>A0ABP2QXG2</accession>
<proteinExistence type="predicted"/>
<organism evidence="1 2">
    <name type="scientific">Streptococcus ratti FA-1 = DSM 20564</name>
    <dbReference type="NCBI Taxonomy" id="699248"/>
    <lineage>
        <taxon>Bacteria</taxon>
        <taxon>Bacillati</taxon>
        <taxon>Bacillota</taxon>
        <taxon>Bacilli</taxon>
        <taxon>Lactobacillales</taxon>
        <taxon>Streptococcaceae</taxon>
        <taxon>Streptococcus</taxon>
    </lineage>
</organism>